<dbReference type="EMBL" id="FN649760">
    <property type="protein sequence ID" value="CBJ28699.1"/>
    <property type="molecule type" value="Genomic_DNA"/>
</dbReference>
<evidence type="ECO:0000313" key="2">
    <source>
        <dbReference type="Proteomes" id="UP000002630"/>
    </source>
</evidence>
<gene>
    <name evidence="1" type="ORF">Esi_0118_0026</name>
</gene>
<reference evidence="1 2" key="1">
    <citation type="journal article" date="2010" name="Nature">
        <title>The Ectocarpus genome and the independent evolution of multicellularity in brown algae.</title>
        <authorList>
            <person name="Cock J.M."/>
            <person name="Sterck L."/>
            <person name="Rouze P."/>
            <person name="Scornet D."/>
            <person name="Allen A.E."/>
            <person name="Amoutzias G."/>
            <person name="Anthouard V."/>
            <person name="Artiguenave F."/>
            <person name="Aury J.M."/>
            <person name="Badger J.H."/>
            <person name="Beszteri B."/>
            <person name="Billiau K."/>
            <person name="Bonnet E."/>
            <person name="Bothwell J.H."/>
            <person name="Bowler C."/>
            <person name="Boyen C."/>
            <person name="Brownlee C."/>
            <person name="Carrano C.J."/>
            <person name="Charrier B."/>
            <person name="Cho G.Y."/>
            <person name="Coelho S.M."/>
            <person name="Collen J."/>
            <person name="Corre E."/>
            <person name="Da Silva C."/>
            <person name="Delage L."/>
            <person name="Delaroque N."/>
            <person name="Dittami S.M."/>
            <person name="Doulbeau S."/>
            <person name="Elias M."/>
            <person name="Farnham G."/>
            <person name="Gachon C.M."/>
            <person name="Gschloessl B."/>
            <person name="Heesch S."/>
            <person name="Jabbari K."/>
            <person name="Jubin C."/>
            <person name="Kawai H."/>
            <person name="Kimura K."/>
            <person name="Kloareg B."/>
            <person name="Kupper F.C."/>
            <person name="Lang D."/>
            <person name="Le Bail A."/>
            <person name="Leblanc C."/>
            <person name="Lerouge P."/>
            <person name="Lohr M."/>
            <person name="Lopez P.J."/>
            <person name="Martens C."/>
            <person name="Maumus F."/>
            <person name="Michel G."/>
            <person name="Miranda-Saavedra D."/>
            <person name="Morales J."/>
            <person name="Moreau H."/>
            <person name="Motomura T."/>
            <person name="Nagasato C."/>
            <person name="Napoli C.A."/>
            <person name="Nelson D.R."/>
            <person name="Nyvall-Collen P."/>
            <person name="Peters A.F."/>
            <person name="Pommier C."/>
            <person name="Potin P."/>
            <person name="Poulain J."/>
            <person name="Quesneville H."/>
            <person name="Read B."/>
            <person name="Rensing S.A."/>
            <person name="Ritter A."/>
            <person name="Rousvoal S."/>
            <person name="Samanta M."/>
            <person name="Samson G."/>
            <person name="Schroeder D.C."/>
            <person name="Segurens B."/>
            <person name="Strittmatter M."/>
            <person name="Tonon T."/>
            <person name="Tregear J.W."/>
            <person name="Valentin K."/>
            <person name="von Dassow P."/>
            <person name="Yamagishi T."/>
            <person name="Van de Peer Y."/>
            <person name="Wincker P."/>
        </authorList>
    </citation>
    <scope>NUCLEOTIDE SEQUENCE [LARGE SCALE GENOMIC DNA]</scope>
    <source>
        <strain evidence="2">Ec32 / CCAP1310/4</strain>
    </source>
</reference>
<name>D7FI74_ECTSI</name>
<proteinExistence type="predicted"/>
<dbReference type="InParanoid" id="D7FI74"/>
<evidence type="ECO:0000313" key="1">
    <source>
        <dbReference type="EMBL" id="CBJ28699.1"/>
    </source>
</evidence>
<protein>
    <submittedName>
        <fullName evidence="1">Uncharacterized protein</fullName>
    </submittedName>
</protein>
<dbReference type="AlphaFoldDB" id="D7FI74"/>
<sequence>MLVPLAVCKHVYHRGGRRGACQSRPNEATKGGWGCLCERRRMPIISYQACSNQCPFVVGPILARVTSSNAAR</sequence>
<accession>D7FI74</accession>
<dbReference type="Proteomes" id="UP000002630">
    <property type="component" value="Unassembled WGS sequence"/>
</dbReference>
<keyword evidence="2" id="KW-1185">Reference proteome</keyword>
<organism evidence="1 2">
    <name type="scientific">Ectocarpus siliculosus</name>
    <name type="common">Brown alga</name>
    <name type="synonym">Conferva siliculosa</name>
    <dbReference type="NCBI Taxonomy" id="2880"/>
    <lineage>
        <taxon>Eukaryota</taxon>
        <taxon>Sar</taxon>
        <taxon>Stramenopiles</taxon>
        <taxon>Ochrophyta</taxon>
        <taxon>PX clade</taxon>
        <taxon>Phaeophyceae</taxon>
        <taxon>Ectocarpales</taxon>
        <taxon>Ectocarpaceae</taxon>
        <taxon>Ectocarpus</taxon>
    </lineage>
</organism>